<comment type="caution">
    <text evidence="1">The sequence shown here is derived from an EMBL/GenBank/DDBJ whole genome shotgun (WGS) entry which is preliminary data.</text>
</comment>
<accession>A0A7Y6B1F0</accession>
<proteinExistence type="predicted"/>
<evidence type="ECO:0000313" key="2">
    <source>
        <dbReference type="Proteomes" id="UP000536441"/>
    </source>
</evidence>
<dbReference type="AlphaFoldDB" id="A0A7Y6B1F0"/>
<name>A0A7Y6B1F0_9SPHN</name>
<protein>
    <submittedName>
        <fullName evidence="1">Gene transfer agent family protein</fullName>
    </submittedName>
</protein>
<dbReference type="RefSeq" id="WP_175310465.1">
    <property type="nucleotide sequence ID" value="NZ_CBCRYR010000024.1"/>
</dbReference>
<dbReference type="InterPro" id="IPR021791">
    <property type="entry name" value="Phage_TAC_11"/>
</dbReference>
<gene>
    <name evidence="1" type="ORF">HP438_01585</name>
</gene>
<organism evidence="1 2">
    <name type="scientific">Sphingomonas zeae</name>
    <dbReference type="NCBI Taxonomy" id="1646122"/>
    <lineage>
        <taxon>Bacteria</taxon>
        <taxon>Pseudomonadati</taxon>
        <taxon>Pseudomonadota</taxon>
        <taxon>Alphaproteobacteria</taxon>
        <taxon>Sphingomonadales</taxon>
        <taxon>Sphingomonadaceae</taxon>
        <taxon>Sphingomonas</taxon>
    </lineage>
</organism>
<dbReference type="EMBL" id="JABMCH010000044">
    <property type="protein sequence ID" value="NUU45672.1"/>
    <property type="molecule type" value="Genomic_DNA"/>
</dbReference>
<reference evidence="1 2" key="1">
    <citation type="submission" date="2020-05" db="EMBL/GenBank/DDBJ databases">
        <title>Genome Sequencing of Type Strains.</title>
        <authorList>
            <person name="Lemaire J.F."/>
            <person name="Inderbitzin P."/>
            <person name="Gregorio O.A."/>
            <person name="Collins S.B."/>
            <person name="Wespe N."/>
            <person name="Knight-Connoni V."/>
        </authorList>
    </citation>
    <scope>NUCLEOTIDE SEQUENCE [LARGE SCALE GENOMIC DNA]</scope>
    <source>
        <strain evidence="1 2">DSM 100049</strain>
    </source>
</reference>
<dbReference type="Pfam" id="PF11836">
    <property type="entry name" value="Phage_TAC_11"/>
    <property type="match status" value="1"/>
</dbReference>
<dbReference type="Proteomes" id="UP000536441">
    <property type="component" value="Unassembled WGS sequence"/>
</dbReference>
<sequence>MSGAANPVRGEASVRVGGSELVVRPSFQALVAAEGELGPLFELVERAGEGRLSLAEAAALIWHCLREVPDGLSREQLGEALVDLGLAALAPVLRQLLRQILGGK</sequence>
<evidence type="ECO:0000313" key="1">
    <source>
        <dbReference type="EMBL" id="NUU45672.1"/>
    </source>
</evidence>
<keyword evidence="2" id="KW-1185">Reference proteome</keyword>